<evidence type="ECO:0000256" key="2">
    <source>
        <dbReference type="ARBA" id="ARBA00022786"/>
    </source>
</evidence>
<protein>
    <submittedName>
        <fullName evidence="7">Protein zer-1-like</fullName>
    </submittedName>
</protein>
<dbReference type="Gene3D" id="3.80.10.10">
    <property type="entry name" value="Ribonuclease Inhibitor"/>
    <property type="match status" value="2"/>
</dbReference>
<dbReference type="PANTHER" id="PTHR12904">
    <property type="match status" value="1"/>
</dbReference>
<dbReference type="InterPro" id="IPR011989">
    <property type="entry name" value="ARM-like"/>
</dbReference>
<keyword evidence="8" id="KW-1185">Reference proteome</keyword>
<evidence type="ECO:0000313" key="7">
    <source>
        <dbReference type="EMBL" id="KAJ8039580.1"/>
    </source>
</evidence>
<comment type="caution">
    <text evidence="7">The sequence shown here is derived from an EMBL/GenBank/DDBJ whole genome shotgun (WGS) entry which is preliminary data.</text>
</comment>
<dbReference type="Pfam" id="PF22964">
    <property type="entry name" value="ZER1-like_2nd"/>
    <property type="match status" value="1"/>
</dbReference>
<dbReference type="SUPFAM" id="SSF52047">
    <property type="entry name" value="RNI-like"/>
    <property type="match status" value="1"/>
</dbReference>
<dbReference type="Gene3D" id="1.25.10.10">
    <property type="entry name" value="Leucine-rich Repeat Variant"/>
    <property type="match status" value="1"/>
</dbReference>
<dbReference type="GO" id="GO:0031462">
    <property type="term" value="C:Cul2-RING ubiquitin ligase complex"/>
    <property type="evidence" value="ECO:0007669"/>
    <property type="project" value="TreeGrafter"/>
</dbReference>
<dbReference type="InterPro" id="IPR016024">
    <property type="entry name" value="ARM-type_fold"/>
</dbReference>
<dbReference type="InterPro" id="IPR032675">
    <property type="entry name" value="LRR_dom_sf"/>
</dbReference>
<evidence type="ECO:0000256" key="4">
    <source>
        <dbReference type="SAM" id="MobiDB-lite"/>
    </source>
</evidence>
<feature type="domain" description="Protein zer-1 homolog-like C-terminal" evidence="5">
    <location>
        <begin position="392"/>
        <end position="738"/>
    </location>
</feature>
<dbReference type="PANTHER" id="PTHR12904:SF23">
    <property type="entry name" value="PROTEIN ZER-1 HOMOLOG"/>
    <property type="match status" value="1"/>
</dbReference>
<dbReference type="EMBL" id="JAIZAY010000007">
    <property type="protein sequence ID" value="KAJ8039580.1"/>
    <property type="molecule type" value="Genomic_DNA"/>
</dbReference>
<dbReference type="InterPro" id="IPR056845">
    <property type="entry name" value="LRR_Zer-1"/>
</dbReference>
<keyword evidence="2" id="KW-0833">Ubl conjugation pathway</keyword>
<gene>
    <name evidence="7" type="ORF">HOLleu_17343</name>
</gene>
<dbReference type="SUPFAM" id="SSF48371">
    <property type="entry name" value="ARM repeat"/>
    <property type="match status" value="1"/>
</dbReference>
<dbReference type="Pfam" id="PF25013">
    <property type="entry name" value="LRR_Zer-1"/>
    <property type="match status" value="1"/>
</dbReference>
<feature type="region of interest" description="Disordered" evidence="4">
    <location>
        <begin position="267"/>
        <end position="296"/>
    </location>
</feature>
<accession>A0A9Q1C6Z7</accession>
<evidence type="ECO:0000256" key="1">
    <source>
        <dbReference type="ARBA" id="ARBA00022614"/>
    </source>
</evidence>
<feature type="repeat" description="ARM" evidence="3">
    <location>
        <begin position="598"/>
        <end position="630"/>
    </location>
</feature>
<evidence type="ECO:0000259" key="6">
    <source>
        <dbReference type="Pfam" id="PF25013"/>
    </source>
</evidence>
<dbReference type="PROSITE" id="PS50176">
    <property type="entry name" value="ARM_REPEAT"/>
    <property type="match status" value="1"/>
</dbReference>
<evidence type="ECO:0000256" key="3">
    <source>
        <dbReference type="PROSITE-ProRule" id="PRU00259"/>
    </source>
</evidence>
<evidence type="ECO:0000259" key="5">
    <source>
        <dbReference type="Pfam" id="PF22964"/>
    </source>
</evidence>
<organism evidence="7 8">
    <name type="scientific">Holothuria leucospilota</name>
    <name type="common">Black long sea cucumber</name>
    <name type="synonym">Mertensiothuria leucospilota</name>
    <dbReference type="NCBI Taxonomy" id="206669"/>
    <lineage>
        <taxon>Eukaryota</taxon>
        <taxon>Metazoa</taxon>
        <taxon>Echinodermata</taxon>
        <taxon>Eleutherozoa</taxon>
        <taxon>Echinozoa</taxon>
        <taxon>Holothuroidea</taxon>
        <taxon>Aspidochirotacea</taxon>
        <taxon>Aspidochirotida</taxon>
        <taxon>Holothuriidae</taxon>
        <taxon>Holothuria</taxon>
    </lineage>
</organism>
<dbReference type="InterPro" id="IPR000225">
    <property type="entry name" value="Armadillo"/>
</dbReference>
<proteinExistence type="predicted"/>
<dbReference type="Proteomes" id="UP001152320">
    <property type="component" value="Chromosome 7"/>
</dbReference>
<keyword evidence="1" id="KW-0433">Leucine-rich repeat</keyword>
<reference evidence="7" key="1">
    <citation type="submission" date="2021-10" db="EMBL/GenBank/DDBJ databases">
        <title>Tropical sea cucumber genome reveals ecological adaptation and Cuvierian tubules defense mechanism.</title>
        <authorList>
            <person name="Chen T."/>
        </authorList>
    </citation>
    <scope>NUCLEOTIDE SEQUENCE</scope>
    <source>
        <strain evidence="7">Nanhai2018</strain>
        <tissue evidence="7">Muscle</tissue>
    </source>
</reference>
<dbReference type="InterPro" id="IPR055142">
    <property type="entry name" value="ZER1-like_C"/>
</dbReference>
<dbReference type="OrthoDB" id="5783533at2759"/>
<name>A0A9Q1C6Z7_HOLLE</name>
<feature type="domain" description="Zer-1-like leucine-rich repeats region" evidence="6">
    <location>
        <begin position="172"/>
        <end position="278"/>
    </location>
</feature>
<sequence length="752" mass="86092">MNRMALYKPYRLWDVAFDVVASNWHLICEPDEKGAPKRLRGDVRLPWIVCDHLVCYLAERDLLQDNVICILSDPTKTNLKRVKLKNSTITDIAVMALTKQRLLELDIQGCTELSDRCLPDLIKLSSLQALNLSRCPKVLQNYVYIMDFFLPQLVRLDISYTELSSVHLHFLTRHLPKLLSLNVSGVVKNGDMTFLMPHRHRLTTLVLHDCMILETSLQDICRVKSLRHLDISVAEVDYAFHLTPLMLSTLVQSLPHLVYLDLSGNQVDSNRDEDTPPSTEPDGEKMETDMDQGEMDEPVRKKSYWARFCRQFDFLGLLLIDDYLDELVPAKKVASLSCEANILTALEIYKERKSFALAAMNAFFDTIRAVDCKQVVACVEAITSIMNFYPGDGQIQIPGSASLFHLSRTNYRIHFTNQTKQIIILALLQAIEKSSNPKSITLLRNCGLTLLNFDIPVDFYFEFERIVKILISVVRTKDAEGLLPRIYVYMCNSIVCHVEGDKKLLVGRLGIIECMLQLIKTGLDKHRYDEVMETAWSALWNVTDETSFNCERFVEGRGLHYFLESLKEFPDKPDLLRNMMGLIGNVAEVPSLRKYLLEHVEVFIKLLHCKSDGIEVSYNAAGTLSHIASDGPLAWIARNISRDEMLRELEAAIDSWDLNSQRNINYRSFQPILRLLSVHHTYQVQLWAAWAIANLCTVSSEKYCQLLWKEDGCAELESLFNRPGTPDKIKQLLSRSINIYKKYLHDTNSTSN</sequence>
<dbReference type="InterPro" id="IPR051341">
    <property type="entry name" value="Zyg-11_UBL_adapter"/>
</dbReference>
<dbReference type="AlphaFoldDB" id="A0A9Q1C6Z7"/>
<evidence type="ECO:0000313" key="8">
    <source>
        <dbReference type="Proteomes" id="UP001152320"/>
    </source>
</evidence>